<evidence type="ECO:0000313" key="2">
    <source>
        <dbReference type="Proteomes" id="UP000812287"/>
    </source>
</evidence>
<organism evidence="1 2">
    <name type="scientific">Guyanagaster necrorhizus</name>
    <dbReference type="NCBI Taxonomy" id="856835"/>
    <lineage>
        <taxon>Eukaryota</taxon>
        <taxon>Fungi</taxon>
        <taxon>Dikarya</taxon>
        <taxon>Basidiomycota</taxon>
        <taxon>Agaricomycotina</taxon>
        <taxon>Agaricomycetes</taxon>
        <taxon>Agaricomycetidae</taxon>
        <taxon>Agaricales</taxon>
        <taxon>Marasmiineae</taxon>
        <taxon>Physalacriaceae</taxon>
        <taxon>Guyanagaster</taxon>
    </lineage>
</organism>
<dbReference type="Proteomes" id="UP000812287">
    <property type="component" value="Unassembled WGS sequence"/>
</dbReference>
<comment type="caution">
    <text evidence="1">The sequence shown here is derived from an EMBL/GenBank/DDBJ whole genome shotgun (WGS) entry which is preliminary data.</text>
</comment>
<dbReference type="Gene3D" id="3.40.50.1460">
    <property type="match status" value="1"/>
</dbReference>
<dbReference type="AlphaFoldDB" id="A0A9P7VK16"/>
<reference evidence="1" key="1">
    <citation type="submission" date="2020-11" db="EMBL/GenBank/DDBJ databases">
        <title>Adaptations for nitrogen fixation in a non-lichenized fungal sporocarp promotes dispersal by wood-feeding termites.</title>
        <authorList>
            <consortium name="DOE Joint Genome Institute"/>
            <person name="Koch R.A."/>
            <person name="Yoon G."/>
            <person name="Arayal U."/>
            <person name="Lail K."/>
            <person name="Amirebrahimi M."/>
            <person name="Labutti K."/>
            <person name="Lipzen A."/>
            <person name="Riley R."/>
            <person name="Barry K."/>
            <person name="Henrissat B."/>
            <person name="Grigoriev I.V."/>
            <person name="Herr J.R."/>
            <person name="Aime M.C."/>
        </authorList>
    </citation>
    <scope>NUCLEOTIDE SEQUENCE</scope>
    <source>
        <strain evidence="1">MCA 3950</strain>
    </source>
</reference>
<evidence type="ECO:0000313" key="1">
    <source>
        <dbReference type="EMBL" id="KAG7441998.1"/>
    </source>
</evidence>
<accession>A0A9P7VK16</accession>
<gene>
    <name evidence="1" type="ORF">BT62DRAFT_996906</name>
</gene>
<name>A0A9P7VK16_9AGAR</name>
<dbReference type="OrthoDB" id="3003823at2759"/>
<dbReference type="GeneID" id="66112913"/>
<protein>
    <submittedName>
        <fullName evidence="1">Uncharacterized protein</fullName>
    </submittedName>
</protein>
<proteinExistence type="predicted"/>
<dbReference type="RefSeq" id="XP_043035498.1">
    <property type="nucleotide sequence ID" value="XM_043190616.1"/>
</dbReference>
<sequence>MLVATDKSLKCFPGYKSVLSEDWLPDMDSHVMMAACREYEFVKEKRRKDGFNGIFTQDVVRALKSGQLGEGSTYVDLVNSILARTTRCQLSLGKISMQNCVCEVPRSGNGDPNDWHVGKDQGLVQLIDQAAAYELIPARR</sequence>
<dbReference type="EMBL" id="MU250555">
    <property type="protein sequence ID" value="KAG7441998.1"/>
    <property type="molecule type" value="Genomic_DNA"/>
</dbReference>
<keyword evidence="2" id="KW-1185">Reference proteome</keyword>